<evidence type="ECO:0000313" key="4">
    <source>
        <dbReference type="EMBL" id="MBW7462492.1"/>
    </source>
</evidence>
<dbReference type="SUPFAM" id="SSF51445">
    <property type="entry name" value="(Trans)glycosidases"/>
    <property type="match status" value="1"/>
</dbReference>
<keyword evidence="2" id="KW-0326">Glycosidase</keyword>
<dbReference type="InterPro" id="IPR017853">
    <property type="entry name" value="GH"/>
</dbReference>
<comment type="caution">
    <text evidence="4">The sequence shown here is derived from an EMBL/GenBank/DDBJ whole genome shotgun (WGS) entry which is preliminary data.</text>
</comment>
<keyword evidence="2" id="KW-0378">Hydrolase</keyword>
<evidence type="ECO:0000313" key="5">
    <source>
        <dbReference type="Proteomes" id="UP001519887"/>
    </source>
</evidence>
<feature type="non-terminal residue" evidence="4">
    <location>
        <position position="93"/>
    </location>
</feature>
<comment type="similarity">
    <text evidence="1 2">Belongs to the glycosyl hydrolase 31 family.</text>
</comment>
<protein>
    <submittedName>
        <fullName evidence="4">ABC transporter substrate-binding protein</fullName>
    </submittedName>
</protein>
<gene>
    <name evidence="4" type="ORF">K0U00_51420</name>
</gene>
<dbReference type="Pfam" id="PF01055">
    <property type="entry name" value="Glyco_hydro_31_2nd"/>
    <property type="match status" value="1"/>
</dbReference>
<evidence type="ECO:0000259" key="3">
    <source>
        <dbReference type="Pfam" id="PF01055"/>
    </source>
</evidence>
<keyword evidence="5" id="KW-1185">Reference proteome</keyword>
<evidence type="ECO:0000256" key="1">
    <source>
        <dbReference type="ARBA" id="ARBA00007806"/>
    </source>
</evidence>
<evidence type="ECO:0000256" key="2">
    <source>
        <dbReference type="RuleBase" id="RU361185"/>
    </source>
</evidence>
<proteinExistence type="inferred from homology"/>
<sequence length="93" mass="10561">VFSGPALADAVSRYNLFCGGGVLPPKWGLGFWHRVPALFSAEEAMAEALEFRHRDYPCDVIGLEPGWHTRSYPATYEWDRERFPDPEGFVRGM</sequence>
<feature type="domain" description="Glycoside hydrolase family 31 TIM barrel" evidence="3">
    <location>
        <begin position="23"/>
        <end position="91"/>
    </location>
</feature>
<reference evidence="4 5" key="1">
    <citation type="submission" date="2021-07" db="EMBL/GenBank/DDBJ databases">
        <title>Paenibacillus radiodurans sp. nov., isolated from the southeastern edge of Tengger Desert.</title>
        <authorList>
            <person name="Zhang G."/>
        </authorList>
    </citation>
    <scope>NUCLEOTIDE SEQUENCE [LARGE SCALE GENOMIC DNA]</scope>
    <source>
        <strain evidence="4 5">CCM 7311</strain>
    </source>
</reference>
<name>A0ABS7CNR6_9BACL</name>
<accession>A0ABS7CNR6</accession>
<organism evidence="4 5">
    <name type="scientific">Paenibacillus sepulcri</name>
    <dbReference type="NCBI Taxonomy" id="359917"/>
    <lineage>
        <taxon>Bacteria</taxon>
        <taxon>Bacillati</taxon>
        <taxon>Bacillota</taxon>
        <taxon>Bacilli</taxon>
        <taxon>Bacillales</taxon>
        <taxon>Paenibacillaceae</taxon>
        <taxon>Paenibacillus</taxon>
    </lineage>
</organism>
<dbReference type="EMBL" id="JAHZIK010003996">
    <property type="protein sequence ID" value="MBW7462492.1"/>
    <property type="molecule type" value="Genomic_DNA"/>
</dbReference>
<feature type="non-terminal residue" evidence="4">
    <location>
        <position position="1"/>
    </location>
</feature>
<dbReference type="InterPro" id="IPR000322">
    <property type="entry name" value="Glyco_hydro_31_TIM"/>
</dbReference>
<dbReference type="Proteomes" id="UP001519887">
    <property type="component" value="Unassembled WGS sequence"/>
</dbReference>
<dbReference type="Gene3D" id="3.20.20.80">
    <property type="entry name" value="Glycosidases"/>
    <property type="match status" value="1"/>
</dbReference>